<feature type="compositionally biased region" description="Basic and acidic residues" evidence="1">
    <location>
        <begin position="26"/>
        <end position="39"/>
    </location>
</feature>
<evidence type="ECO:0000313" key="3">
    <source>
        <dbReference type="Proteomes" id="UP000053958"/>
    </source>
</evidence>
<accession>A0A0F4YIU6</accession>
<evidence type="ECO:0000256" key="1">
    <source>
        <dbReference type="SAM" id="MobiDB-lite"/>
    </source>
</evidence>
<dbReference type="Proteomes" id="UP000053958">
    <property type="component" value="Unassembled WGS sequence"/>
</dbReference>
<comment type="caution">
    <text evidence="2">The sequence shown here is derived from an EMBL/GenBank/DDBJ whole genome shotgun (WGS) entry which is preliminary data.</text>
</comment>
<dbReference type="AlphaFoldDB" id="A0A0F4YIU6"/>
<proteinExistence type="predicted"/>
<gene>
    <name evidence="2" type="ORF">T310_8259</name>
</gene>
<sequence>MAVLAPLPPSPSNNSPGGEYGDLELGEVRKATGLKDRKSGTTSCVRSREDNGKDPSSAEGEEGEEGSGDGAGTAAEMPGFWPFAKALLRGARYGLMERAAEKVMSGGWEQVVEAAAVAEKKAKKKAARGWFYSPWLSQNIKIELGESLDLPVEEARLCNFRIAAGGDHGSLIWYVYLEHHVQKSLHPHDAGSNRALDTLDSLRVYLQTQLFLERKHSNILPSVQTRNHPMTAIFVPCLCLYSIAR</sequence>
<reference evidence="2 3" key="1">
    <citation type="submission" date="2015-04" db="EMBL/GenBank/DDBJ databases">
        <authorList>
            <person name="Heijne W.H."/>
            <person name="Fedorova N.D."/>
            <person name="Nierman W.C."/>
            <person name="Vollebregt A.W."/>
            <person name="Zhao Z."/>
            <person name="Wu L."/>
            <person name="Kumar M."/>
            <person name="Stam H."/>
            <person name="van den Berg M.A."/>
            <person name="Pel H.J."/>
        </authorList>
    </citation>
    <scope>NUCLEOTIDE SEQUENCE [LARGE SCALE GENOMIC DNA]</scope>
    <source>
        <strain evidence="2 3">CBS 393.64</strain>
    </source>
</reference>
<name>A0A0F4YIU6_RASE3</name>
<feature type="region of interest" description="Disordered" evidence="1">
    <location>
        <begin position="1"/>
        <end position="74"/>
    </location>
</feature>
<dbReference type="EMBL" id="LASV01000551">
    <property type="protein sequence ID" value="KKA17801.1"/>
    <property type="molecule type" value="Genomic_DNA"/>
</dbReference>
<keyword evidence="3" id="KW-1185">Reference proteome</keyword>
<protein>
    <submittedName>
        <fullName evidence="2">Uncharacterized protein</fullName>
    </submittedName>
</protein>
<dbReference type="RefSeq" id="XP_013324413.1">
    <property type="nucleotide sequence ID" value="XM_013468959.1"/>
</dbReference>
<feature type="compositionally biased region" description="Pro residues" evidence="1">
    <location>
        <begin position="1"/>
        <end position="11"/>
    </location>
</feature>
<evidence type="ECO:0000313" key="2">
    <source>
        <dbReference type="EMBL" id="KKA17801.1"/>
    </source>
</evidence>
<organism evidence="2 3">
    <name type="scientific">Rasamsonia emersonii (strain ATCC 16479 / CBS 393.64 / IMI 116815)</name>
    <dbReference type="NCBI Taxonomy" id="1408163"/>
    <lineage>
        <taxon>Eukaryota</taxon>
        <taxon>Fungi</taxon>
        <taxon>Dikarya</taxon>
        <taxon>Ascomycota</taxon>
        <taxon>Pezizomycotina</taxon>
        <taxon>Eurotiomycetes</taxon>
        <taxon>Eurotiomycetidae</taxon>
        <taxon>Eurotiales</taxon>
        <taxon>Trichocomaceae</taxon>
        <taxon>Rasamsonia</taxon>
    </lineage>
</organism>
<dbReference type="GeneID" id="25320519"/>